<evidence type="ECO:0000256" key="2">
    <source>
        <dbReference type="ARBA" id="ARBA00022777"/>
    </source>
</evidence>
<keyword evidence="5" id="KW-1185">Reference proteome</keyword>
<proteinExistence type="predicted"/>
<name>A0A1I1ZEA5_9BURK</name>
<sequence length="161" mass="16937">MHSDALRLALRQGLQAAQMLAGRLGVSQPTISRAFAVLGDKVLRLGAGRSIQYVLIGNTDMHTGNLSFISEHGRPYALAPAYDMTPMAFAPRSGGGLPAAVPHPVIQPDVPSRIWHGAVPLARGYLAALRGASGFSDRFAACVDALEAHMDTAAARIARLA</sequence>
<dbReference type="AlphaFoldDB" id="A0A1I1ZEA5"/>
<keyword evidence="2" id="KW-0418">Kinase</keyword>
<keyword evidence="1" id="KW-0808">Transferase</keyword>
<dbReference type="GO" id="GO:0016301">
    <property type="term" value="F:kinase activity"/>
    <property type="evidence" value="ECO:0007669"/>
    <property type="project" value="UniProtKB-KW"/>
</dbReference>
<organism evidence="4 5">
    <name type="scientific">Paracidovorax konjaci</name>
    <dbReference type="NCBI Taxonomy" id="32040"/>
    <lineage>
        <taxon>Bacteria</taxon>
        <taxon>Pseudomonadati</taxon>
        <taxon>Pseudomonadota</taxon>
        <taxon>Betaproteobacteria</taxon>
        <taxon>Burkholderiales</taxon>
        <taxon>Comamonadaceae</taxon>
        <taxon>Paracidovorax</taxon>
    </lineage>
</organism>
<reference evidence="5" key="1">
    <citation type="submission" date="2016-10" db="EMBL/GenBank/DDBJ databases">
        <authorList>
            <person name="Varghese N."/>
            <person name="Submissions S."/>
        </authorList>
    </citation>
    <scope>NUCLEOTIDE SEQUENCE [LARGE SCALE GENOMIC DNA]</scope>
    <source>
        <strain evidence="5">DSM 7481</strain>
    </source>
</reference>
<evidence type="ECO:0000259" key="3">
    <source>
        <dbReference type="Pfam" id="PF07804"/>
    </source>
</evidence>
<evidence type="ECO:0000313" key="4">
    <source>
        <dbReference type="EMBL" id="SFE29658.1"/>
    </source>
</evidence>
<accession>A0A1I1ZEA5</accession>
<dbReference type="InterPro" id="IPR012893">
    <property type="entry name" value="HipA-like_C"/>
</dbReference>
<evidence type="ECO:0000256" key="1">
    <source>
        <dbReference type="ARBA" id="ARBA00022679"/>
    </source>
</evidence>
<gene>
    <name evidence="4" type="ORF">SAMN04489710_1264</name>
</gene>
<dbReference type="RefSeq" id="WP_245783766.1">
    <property type="nucleotide sequence ID" value="NZ_FOMQ01000026.1"/>
</dbReference>
<dbReference type="STRING" id="32040.SAMN04489710_1264"/>
<protein>
    <submittedName>
        <fullName evidence="4">HipA-like C-terminal domain-containing protein</fullName>
    </submittedName>
</protein>
<dbReference type="EMBL" id="FOMQ01000026">
    <property type="protein sequence ID" value="SFE29658.1"/>
    <property type="molecule type" value="Genomic_DNA"/>
</dbReference>
<dbReference type="Gene3D" id="1.10.1070.20">
    <property type="match status" value="1"/>
</dbReference>
<dbReference type="Proteomes" id="UP000199517">
    <property type="component" value="Unassembled WGS sequence"/>
</dbReference>
<dbReference type="Pfam" id="PF07804">
    <property type="entry name" value="HipA_C"/>
    <property type="match status" value="1"/>
</dbReference>
<feature type="domain" description="HipA-like C-terminal" evidence="3">
    <location>
        <begin position="50"/>
        <end position="90"/>
    </location>
</feature>
<evidence type="ECO:0000313" key="5">
    <source>
        <dbReference type="Proteomes" id="UP000199517"/>
    </source>
</evidence>